<accession>A0A5C3QQI6</accession>
<gene>
    <name evidence="1" type="ORF">BDV98DRAFT_563796</name>
</gene>
<dbReference type="SUPFAM" id="SSF52047">
    <property type="entry name" value="RNI-like"/>
    <property type="match status" value="1"/>
</dbReference>
<dbReference type="InterPro" id="IPR032675">
    <property type="entry name" value="LRR_dom_sf"/>
</dbReference>
<organism evidence="1 2">
    <name type="scientific">Pterulicium gracile</name>
    <dbReference type="NCBI Taxonomy" id="1884261"/>
    <lineage>
        <taxon>Eukaryota</taxon>
        <taxon>Fungi</taxon>
        <taxon>Dikarya</taxon>
        <taxon>Basidiomycota</taxon>
        <taxon>Agaricomycotina</taxon>
        <taxon>Agaricomycetes</taxon>
        <taxon>Agaricomycetidae</taxon>
        <taxon>Agaricales</taxon>
        <taxon>Pleurotineae</taxon>
        <taxon>Pterulaceae</taxon>
        <taxon>Pterulicium</taxon>
    </lineage>
</organism>
<evidence type="ECO:0000313" key="2">
    <source>
        <dbReference type="Proteomes" id="UP000305067"/>
    </source>
</evidence>
<dbReference type="Proteomes" id="UP000305067">
    <property type="component" value="Unassembled WGS sequence"/>
</dbReference>
<proteinExistence type="predicted"/>
<evidence type="ECO:0000313" key="1">
    <source>
        <dbReference type="EMBL" id="TFL04243.1"/>
    </source>
</evidence>
<dbReference type="AlphaFoldDB" id="A0A5C3QQI6"/>
<name>A0A5C3QQI6_9AGAR</name>
<evidence type="ECO:0008006" key="3">
    <source>
        <dbReference type="Google" id="ProtNLM"/>
    </source>
</evidence>
<feature type="non-terminal residue" evidence="1">
    <location>
        <position position="177"/>
    </location>
</feature>
<dbReference type="Gene3D" id="3.80.10.10">
    <property type="entry name" value="Ribonuclease Inhibitor"/>
    <property type="match status" value="1"/>
</dbReference>
<dbReference type="EMBL" id="ML178819">
    <property type="protein sequence ID" value="TFL04243.1"/>
    <property type="molecule type" value="Genomic_DNA"/>
</dbReference>
<keyword evidence="2" id="KW-1185">Reference proteome</keyword>
<sequence>MILMLATFNLIQVPQLETLLLSELQGGFHMALMFVGTEHLVGLGSIRELVIQDTKTNPTPSDTLTNMLHHLTGLEVLSLDGFSYEKDDEWLEALSWTNPSDGSAVYMPTQYMTRPDLKRLICPNLRRLDLQRMKVDSRRLRAAVQSRTRGGGGSLWEVSFDQLEFTDEDQAGAGLDW</sequence>
<reference evidence="1 2" key="1">
    <citation type="journal article" date="2019" name="Nat. Ecol. Evol.">
        <title>Megaphylogeny resolves global patterns of mushroom evolution.</title>
        <authorList>
            <person name="Varga T."/>
            <person name="Krizsan K."/>
            <person name="Foldi C."/>
            <person name="Dima B."/>
            <person name="Sanchez-Garcia M."/>
            <person name="Sanchez-Ramirez S."/>
            <person name="Szollosi G.J."/>
            <person name="Szarkandi J.G."/>
            <person name="Papp V."/>
            <person name="Albert L."/>
            <person name="Andreopoulos W."/>
            <person name="Angelini C."/>
            <person name="Antonin V."/>
            <person name="Barry K.W."/>
            <person name="Bougher N.L."/>
            <person name="Buchanan P."/>
            <person name="Buyck B."/>
            <person name="Bense V."/>
            <person name="Catcheside P."/>
            <person name="Chovatia M."/>
            <person name="Cooper J."/>
            <person name="Damon W."/>
            <person name="Desjardin D."/>
            <person name="Finy P."/>
            <person name="Geml J."/>
            <person name="Haridas S."/>
            <person name="Hughes K."/>
            <person name="Justo A."/>
            <person name="Karasinski D."/>
            <person name="Kautmanova I."/>
            <person name="Kiss B."/>
            <person name="Kocsube S."/>
            <person name="Kotiranta H."/>
            <person name="LaButti K.M."/>
            <person name="Lechner B.E."/>
            <person name="Liimatainen K."/>
            <person name="Lipzen A."/>
            <person name="Lukacs Z."/>
            <person name="Mihaltcheva S."/>
            <person name="Morgado L.N."/>
            <person name="Niskanen T."/>
            <person name="Noordeloos M.E."/>
            <person name="Ohm R.A."/>
            <person name="Ortiz-Santana B."/>
            <person name="Ovrebo C."/>
            <person name="Racz N."/>
            <person name="Riley R."/>
            <person name="Savchenko A."/>
            <person name="Shiryaev A."/>
            <person name="Soop K."/>
            <person name="Spirin V."/>
            <person name="Szebenyi C."/>
            <person name="Tomsovsky M."/>
            <person name="Tulloss R.E."/>
            <person name="Uehling J."/>
            <person name="Grigoriev I.V."/>
            <person name="Vagvolgyi C."/>
            <person name="Papp T."/>
            <person name="Martin F.M."/>
            <person name="Miettinen O."/>
            <person name="Hibbett D.S."/>
            <person name="Nagy L.G."/>
        </authorList>
    </citation>
    <scope>NUCLEOTIDE SEQUENCE [LARGE SCALE GENOMIC DNA]</scope>
    <source>
        <strain evidence="1 2">CBS 309.79</strain>
    </source>
</reference>
<protein>
    <recommendedName>
        <fullName evidence="3">F-box domain-containing protein</fullName>
    </recommendedName>
</protein>